<evidence type="ECO:0000256" key="3">
    <source>
        <dbReference type="ARBA" id="ARBA00033629"/>
    </source>
</evidence>
<dbReference type="InterPro" id="IPR029058">
    <property type="entry name" value="AB_hydrolase_fold"/>
</dbReference>
<dbReference type="EMBL" id="JACHMV010000001">
    <property type="protein sequence ID" value="MBB4778538.1"/>
    <property type="molecule type" value="Genomic_DNA"/>
</dbReference>
<dbReference type="InterPro" id="IPR041127">
    <property type="entry name" value="PET_hydrolase/cutinase-like"/>
</dbReference>
<dbReference type="EMBL" id="BAAAHD010000008">
    <property type="protein sequence ID" value="GAA0550925.1"/>
    <property type="molecule type" value="Genomic_DNA"/>
</dbReference>
<dbReference type="EC" id="3.1.1.101" evidence="5"/>
<evidence type="ECO:0000313" key="11">
    <source>
        <dbReference type="Proteomes" id="UP000549343"/>
    </source>
</evidence>
<evidence type="ECO:0000259" key="7">
    <source>
        <dbReference type="Pfam" id="PF12740"/>
    </source>
</evidence>
<protein>
    <recommendedName>
        <fullName evidence="5">poly(ethylene terephthalate) hydrolase</fullName>
        <ecNumber evidence="5">3.1.1.101</ecNumber>
    </recommendedName>
    <alternativeName>
        <fullName evidence="6">Poly(ethylene terephthalate) hydrolase</fullName>
    </alternativeName>
</protein>
<dbReference type="Proteomes" id="UP001501427">
    <property type="component" value="Unassembled WGS sequence"/>
</dbReference>
<reference evidence="9" key="3">
    <citation type="submission" date="2023-12" db="EMBL/GenBank/DDBJ databases">
        <authorList>
            <person name="Sun Q."/>
            <person name="Inoue M."/>
        </authorList>
    </citation>
    <scope>NUCLEOTIDE SEQUENCE</scope>
    <source>
        <strain evidence="9">JCM 10667</strain>
    </source>
</reference>
<dbReference type="Pfam" id="PF14361">
    <property type="entry name" value="RsbRD_N"/>
    <property type="match status" value="1"/>
</dbReference>
<dbReference type="Proteomes" id="UP000549343">
    <property type="component" value="Unassembled WGS sequence"/>
</dbReference>
<sequence length="498" mass="53853">MDDSKPRPWSVDRLPRLAPRIVDEFRRQVPFYALQPPEIMDGPVRLAVEANLWMVVRTLQERRAPNAEELAEIIEWSARRAEEGVPLEAALEAYHLAIEVCWRAAAEEAGPADAGALQDFGLHLLGYLRSVVPAVTLAHVQEQQQLYGERREARHALVTALLNGDDARGPAARAGVALAAEYTVVVLRLGGAAPEPGDVRPLLRALETALNAHVQSHVPASFDENGGTILLPGSAEHRLADLVALLGAAAERPATAAHAAAGAPAEIPAAADEAREVAALVVRLRRPPGLYRLEDVLLEYQLSRPGHGLAKLAAQLDGIRDRPDLMETLRAVAVHGDNRRQAALELHSAYHRKVDLGRIASAGHSQGGAGAINAAVDPRVDTALAIQPGPLADPDLIDEPTFYAAGEKDSIVFPFLVRNFYNDSDHIPAVYGELRGADHFTPVGNGGGFRGPTTAWLRHWLMDDPDARTEFFGPSCGFCSDPKWSDWRRNAEALQIPG</sequence>
<feature type="domain" description="PET hydrolase/cutinase-like" evidence="7">
    <location>
        <begin position="346"/>
        <end position="471"/>
    </location>
</feature>
<proteinExistence type="predicted"/>
<comment type="catalytic activity">
    <reaction evidence="4">
        <text>(ethylene terephthalate)(n) + H2O = (ethylene terephthalate)(n-1) + 4-[(2-hydroxyethoxy)carbonyl]benzoate + H(+)</text>
        <dbReference type="Rhea" id="RHEA:49528"/>
        <dbReference type="Rhea" id="RHEA-COMP:12420"/>
        <dbReference type="Rhea" id="RHEA-COMP:12421"/>
        <dbReference type="ChEBI" id="CHEBI:15377"/>
        <dbReference type="ChEBI" id="CHEBI:15378"/>
        <dbReference type="ChEBI" id="CHEBI:131701"/>
        <dbReference type="ChEBI" id="CHEBI:131704"/>
        <dbReference type="EC" id="3.1.1.101"/>
    </reaction>
    <physiologicalReaction direction="left-to-right" evidence="4">
        <dbReference type="Rhea" id="RHEA:49529"/>
    </physiologicalReaction>
</comment>
<evidence type="ECO:0000256" key="5">
    <source>
        <dbReference type="ARBA" id="ARBA00033764"/>
    </source>
</evidence>
<evidence type="ECO:0000259" key="8">
    <source>
        <dbReference type="Pfam" id="PF14361"/>
    </source>
</evidence>
<dbReference type="SUPFAM" id="SSF53474">
    <property type="entry name" value="alpha/beta-Hydrolases"/>
    <property type="match status" value="1"/>
</dbReference>
<dbReference type="InterPro" id="IPR025751">
    <property type="entry name" value="RsbRD_N_dom"/>
</dbReference>
<dbReference type="RefSeq" id="WP_184889609.1">
    <property type="nucleotide sequence ID" value="NZ_BAAAHD010000008.1"/>
</dbReference>
<dbReference type="Pfam" id="PF12740">
    <property type="entry name" value="PETase"/>
    <property type="match status" value="1"/>
</dbReference>
<gene>
    <name evidence="10" type="ORF">F4557_006956</name>
    <name evidence="9" type="ORF">GCM10009546_11230</name>
</gene>
<comment type="caution">
    <text evidence="10">The sequence shown here is derived from an EMBL/GenBank/DDBJ whole genome shotgun (WGS) entry which is preliminary data.</text>
</comment>
<reference evidence="10 11" key="2">
    <citation type="submission" date="2020-08" db="EMBL/GenBank/DDBJ databases">
        <title>Sequencing the genomes of 1000 actinobacteria strains.</title>
        <authorList>
            <person name="Klenk H.-P."/>
        </authorList>
    </citation>
    <scope>NUCLEOTIDE SEQUENCE [LARGE SCALE GENOMIC DNA]</scope>
    <source>
        <strain evidence="10 11">DSM 44772</strain>
    </source>
</reference>
<comment type="catalytic activity">
    <reaction evidence="3">
        <text>a butanoate ester + H2O = an aliphatic alcohol + butanoate + H(+)</text>
        <dbReference type="Rhea" id="RHEA:47348"/>
        <dbReference type="ChEBI" id="CHEBI:2571"/>
        <dbReference type="ChEBI" id="CHEBI:15377"/>
        <dbReference type="ChEBI" id="CHEBI:15378"/>
        <dbReference type="ChEBI" id="CHEBI:17968"/>
        <dbReference type="ChEBI" id="CHEBI:50477"/>
    </reaction>
    <physiologicalReaction direction="left-to-right" evidence="3">
        <dbReference type="Rhea" id="RHEA:47349"/>
    </physiologicalReaction>
</comment>
<name>A0A7W7N125_9ACTN</name>
<keyword evidence="2" id="KW-0574">Periplasm</keyword>
<evidence type="ECO:0000256" key="1">
    <source>
        <dbReference type="ARBA" id="ARBA00004418"/>
    </source>
</evidence>
<dbReference type="AlphaFoldDB" id="A0A7W7N125"/>
<accession>A0A7W7N125</accession>
<reference evidence="9 12" key="1">
    <citation type="journal article" date="2019" name="Int. J. Syst. Evol. Microbiol.">
        <title>The Global Catalogue of Microorganisms (GCM) 10K type strain sequencing project: providing services to taxonomists for standard genome sequencing and annotation.</title>
        <authorList>
            <consortium name="The Broad Institute Genomics Platform"/>
            <consortium name="The Broad Institute Genome Sequencing Center for Infectious Disease"/>
            <person name="Wu L."/>
            <person name="Ma J."/>
        </authorList>
    </citation>
    <scope>NUCLEOTIDE SEQUENCE [LARGE SCALE GENOMIC DNA]</scope>
    <source>
        <strain evidence="9 12">JCM 10667</strain>
    </source>
</reference>
<keyword evidence="12" id="KW-1185">Reference proteome</keyword>
<evidence type="ECO:0000256" key="6">
    <source>
        <dbReference type="ARBA" id="ARBA00033780"/>
    </source>
</evidence>
<evidence type="ECO:0000256" key="2">
    <source>
        <dbReference type="ARBA" id="ARBA00022764"/>
    </source>
</evidence>
<evidence type="ECO:0000313" key="12">
    <source>
        <dbReference type="Proteomes" id="UP001501427"/>
    </source>
</evidence>
<evidence type="ECO:0000313" key="10">
    <source>
        <dbReference type="EMBL" id="MBB4778538.1"/>
    </source>
</evidence>
<dbReference type="Gene3D" id="3.40.50.1820">
    <property type="entry name" value="alpha/beta hydrolase"/>
    <property type="match status" value="1"/>
</dbReference>
<evidence type="ECO:0000256" key="4">
    <source>
        <dbReference type="ARBA" id="ARBA00033707"/>
    </source>
</evidence>
<organism evidence="10 11">
    <name type="scientific">Actinomadura livida</name>
    <dbReference type="NCBI Taxonomy" id="79909"/>
    <lineage>
        <taxon>Bacteria</taxon>
        <taxon>Bacillati</taxon>
        <taxon>Actinomycetota</taxon>
        <taxon>Actinomycetes</taxon>
        <taxon>Streptosporangiales</taxon>
        <taxon>Thermomonosporaceae</taxon>
        <taxon>Actinomadura</taxon>
    </lineage>
</organism>
<feature type="domain" description="RsbT co-antagonist protein RsbRD N-terminal" evidence="8">
    <location>
        <begin position="15"/>
        <end position="154"/>
    </location>
</feature>
<comment type="subcellular location">
    <subcellularLocation>
        <location evidence="1">Periplasm</location>
    </subcellularLocation>
</comment>
<evidence type="ECO:0000313" key="9">
    <source>
        <dbReference type="EMBL" id="GAA0550925.1"/>
    </source>
</evidence>
<dbReference type="GO" id="GO:0042597">
    <property type="term" value="C:periplasmic space"/>
    <property type="evidence" value="ECO:0007669"/>
    <property type="project" value="UniProtKB-SubCell"/>
</dbReference>